<dbReference type="EMBL" id="CAKLPZ010000001">
    <property type="protein sequence ID" value="CAH0999357.1"/>
    <property type="molecule type" value="Genomic_DNA"/>
</dbReference>
<evidence type="ECO:0000259" key="1">
    <source>
        <dbReference type="Pfam" id="PF07615"/>
    </source>
</evidence>
<dbReference type="Pfam" id="PF07615">
    <property type="entry name" value="Ykof"/>
    <property type="match status" value="1"/>
</dbReference>
<dbReference type="InterPro" id="IPR011522">
    <property type="entry name" value="Thiamin/HMP-bd_put_YkoF"/>
</dbReference>
<evidence type="ECO:0000313" key="2">
    <source>
        <dbReference type="EMBL" id="CAH0999357.1"/>
    </source>
</evidence>
<proteinExistence type="predicted"/>
<sequence>MHVSIDLSLYPLTPDYEAPIIAFIERLHGHAGIQVATNHLATQLTGEYDTVMDVLKEAMRPTLASETACSFVIKLLNVVIVPGEAATL</sequence>
<dbReference type="SUPFAM" id="SSF89957">
    <property type="entry name" value="MTH1187/YkoF-like"/>
    <property type="match status" value="1"/>
</dbReference>
<organism evidence="2 3">
    <name type="scientific">Neolewinella maritima</name>
    <dbReference type="NCBI Taxonomy" id="1383882"/>
    <lineage>
        <taxon>Bacteria</taxon>
        <taxon>Pseudomonadati</taxon>
        <taxon>Bacteroidota</taxon>
        <taxon>Saprospiria</taxon>
        <taxon>Saprospirales</taxon>
        <taxon>Lewinellaceae</taxon>
        <taxon>Neolewinella</taxon>
    </lineage>
</organism>
<keyword evidence="3" id="KW-1185">Reference proteome</keyword>
<protein>
    <recommendedName>
        <fullName evidence="1">Thiamin/hydroxymethyl pyrimidine-binding YkoF putative domain-containing protein</fullName>
    </recommendedName>
</protein>
<reference evidence="2" key="1">
    <citation type="submission" date="2021-12" db="EMBL/GenBank/DDBJ databases">
        <authorList>
            <person name="Rodrigo-Torres L."/>
            <person name="Arahal R. D."/>
            <person name="Lucena T."/>
        </authorList>
    </citation>
    <scope>NUCLEOTIDE SEQUENCE</scope>
    <source>
        <strain evidence="2">CECT 8419</strain>
    </source>
</reference>
<dbReference type="InterPro" id="IPR029756">
    <property type="entry name" value="MTH1187/YkoF-like"/>
</dbReference>
<feature type="domain" description="Thiamin/hydroxymethyl pyrimidine-binding YkoF putative" evidence="1">
    <location>
        <begin position="5"/>
        <end position="61"/>
    </location>
</feature>
<dbReference type="Proteomes" id="UP000837803">
    <property type="component" value="Unassembled WGS sequence"/>
</dbReference>
<gene>
    <name evidence="2" type="ORF">LEM8419_00655</name>
</gene>
<name>A0ABM9AYJ0_9BACT</name>
<evidence type="ECO:0000313" key="3">
    <source>
        <dbReference type="Proteomes" id="UP000837803"/>
    </source>
</evidence>
<dbReference type="RefSeq" id="WP_238749545.1">
    <property type="nucleotide sequence ID" value="NZ_CAKLPZ010000001.1"/>
</dbReference>
<accession>A0ABM9AYJ0</accession>
<comment type="caution">
    <text evidence="2">The sequence shown here is derived from an EMBL/GenBank/DDBJ whole genome shotgun (WGS) entry which is preliminary data.</text>
</comment>
<dbReference type="Gene3D" id="3.30.70.930">
    <property type="match status" value="1"/>
</dbReference>